<reference evidence="2" key="1">
    <citation type="submission" date="2021-01" db="EMBL/GenBank/DDBJ databases">
        <authorList>
            <person name="Corre E."/>
            <person name="Pelletier E."/>
            <person name="Niang G."/>
            <person name="Scheremetjew M."/>
            <person name="Finn R."/>
            <person name="Kale V."/>
            <person name="Holt S."/>
            <person name="Cochrane G."/>
            <person name="Meng A."/>
            <person name="Brown T."/>
            <person name="Cohen L."/>
        </authorList>
    </citation>
    <scope>NUCLEOTIDE SEQUENCE</scope>
    <source>
        <strain evidence="2">CCCM811</strain>
    </source>
</reference>
<keyword evidence="1" id="KW-1133">Transmembrane helix</keyword>
<sequence>MDTLICKQDLLGFLPPRERVKIACLSKSWRKATLAFEAKARHKYDHYQVRWWYRACTNRIAESLQPKLLPSEPFRWVVGPSKHRLRDVCSFLGSFCQRKMEAWVTANTRRNERIVELGFMEIGDNVSERYVLMYGTVYDIALDQYVPFCTSGYGWNMDTADQKMFRVSDYKYFAINADHPPFEAFKDPSAVQAIEAVFHVATVQSRRVPDIILLETCCQTLGRLRDSGAILERLHLIKPYPAYVKLMRERHTIIKTVPYEVFMLCCLYLAVFFNTRPMCHHARREWSDYGRMNSLIDVYFVMLNILLSACIIGVWALLMTLVNSGFTALCWKIGWRWTGEWLSLKPAILTRSLMVSIPTDW</sequence>
<accession>A0A7S3Y976</accession>
<feature type="transmembrane region" description="Helical" evidence="1">
    <location>
        <begin position="257"/>
        <end position="275"/>
    </location>
</feature>
<keyword evidence="1" id="KW-0472">Membrane</keyword>
<dbReference type="EMBL" id="HBIV01001384">
    <property type="protein sequence ID" value="CAE0644932.1"/>
    <property type="molecule type" value="Transcribed_RNA"/>
</dbReference>
<evidence type="ECO:0008006" key="3">
    <source>
        <dbReference type="Google" id="ProtNLM"/>
    </source>
</evidence>
<proteinExistence type="predicted"/>
<name>A0A7S3Y976_9EUKA</name>
<protein>
    <recommendedName>
        <fullName evidence="3">F-box domain-containing protein</fullName>
    </recommendedName>
</protein>
<organism evidence="2">
    <name type="scientific">Lotharella globosa</name>
    <dbReference type="NCBI Taxonomy" id="91324"/>
    <lineage>
        <taxon>Eukaryota</taxon>
        <taxon>Sar</taxon>
        <taxon>Rhizaria</taxon>
        <taxon>Cercozoa</taxon>
        <taxon>Chlorarachniophyceae</taxon>
        <taxon>Lotharella</taxon>
    </lineage>
</organism>
<evidence type="ECO:0000256" key="1">
    <source>
        <dbReference type="SAM" id="Phobius"/>
    </source>
</evidence>
<gene>
    <name evidence="2" type="ORF">LGLO00237_LOCUS957</name>
</gene>
<evidence type="ECO:0000313" key="2">
    <source>
        <dbReference type="EMBL" id="CAE0644932.1"/>
    </source>
</evidence>
<keyword evidence="1" id="KW-0812">Transmembrane</keyword>
<dbReference type="AlphaFoldDB" id="A0A7S3Y976"/>
<feature type="transmembrane region" description="Helical" evidence="1">
    <location>
        <begin position="296"/>
        <end position="318"/>
    </location>
</feature>